<dbReference type="Pfam" id="PF06429">
    <property type="entry name" value="Flg_bbr_C"/>
    <property type="match status" value="1"/>
</dbReference>
<dbReference type="Pfam" id="PF22692">
    <property type="entry name" value="LlgE_F_G_D1"/>
    <property type="match status" value="1"/>
</dbReference>
<gene>
    <name evidence="8" type="primary">flgG_3</name>
    <name evidence="8" type="ORF">DSM112329_00053</name>
</gene>
<evidence type="ECO:0000313" key="8">
    <source>
        <dbReference type="EMBL" id="XAY03241.1"/>
    </source>
</evidence>
<dbReference type="KEGG" id="parq:DSM112329_00053"/>
<keyword evidence="8" id="KW-0282">Flagellum</keyword>
<dbReference type="GO" id="GO:0009424">
    <property type="term" value="C:bacterial-type flagellum hook"/>
    <property type="evidence" value="ECO:0007669"/>
    <property type="project" value="TreeGrafter"/>
</dbReference>
<evidence type="ECO:0000256" key="2">
    <source>
        <dbReference type="ARBA" id="ARBA00009677"/>
    </source>
</evidence>
<comment type="similarity">
    <text evidence="2 4">Belongs to the flagella basal body rod proteins family.</text>
</comment>
<dbReference type="NCBIfam" id="TIGR03506">
    <property type="entry name" value="FlgEFG_subfam"/>
    <property type="match status" value="2"/>
</dbReference>
<keyword evidence="3 4" id="KW-0975">Bacterial flagellum</keyword>
<dbReference type="RefSeq" id="WP_354699796.1">
    <property type="nucleotide sequence ID" value="NZ_CP114014.1"/>
</dbReference>
<dbReference type="EMBL" id="CP114014">
    <property type="protein sequence ID" value="XAY03241.1"/>
    <property type="molecule type" value="Genomic_DNA"/>
</dbReference>
<evidence type="ECO:0000256" key="4">
    <source>
        <dbReference type="RuleBase" id="RU362116"/>
    </source>
</evidence>
<protein>
    <recommendedName>
        <fullName evidence="4">Flagellar hook protein FlgE</fullName>
    </recommendedName>
</protein>
<reference evidence="8" key="1">
    <citation type="submission" date="2022-12" db="EMBL/GenBank/DDBJ databases">
        <title>Paraconexibacter alkalitolerans sp. nov. and Baekduia alba sp. nov., isolated from soil and emended description of the genera Paraconexibacter (Chun et al., 2020) and Baekduia (An et al., 2020).</title>
        <authorList>
            <person name="Vieira S."/>
            <person name="Huber K.J."/>
            <person name="Geppert A."/>
            <person name="Wolf J."/>
            <person name="Neumann-Schaal M."/>
            <person name="Muesken M."/>
            <person name="Overmann J."/>
        </authorList>
    </citation>
    <scope>NUCLEOTIDE SEQUENCE</scope>
    <source>
        <strain evidence="8">AEG42_29</strain>
    </source>
</reference>
<proteinExistence type="inferred from homology"/>
<feature type="domain" description="Flagellar hook protein FlgE/F/G-like D1" evidence="7">
    <location>
        <begin position="95"/>
        <end position="173"/>
    </location>
</feature>
<evidence type="ECO:0000256" key="3">
    <source>
        <dbReference type="ARBA" id="ARBA00023143"/>
    </source>
</evidence>
<dbReference type="PANTHER" id="PTHR30435">
    <property type="entry name" value="FLAGELLAR PROTEIN"/>
    <property type="match status" value="1"/>
</dbReference>
<comment type="function">
    <text evidence="4">A flexible structure which links the flagellar filament to the drive apparatus in the basal body.</text>
</comment>
<feature type="domain" description="Flagellar basal body rod protein N-terminal" evidence="5">
    <location>
        <begin position="5"/>
        <end position="35"/>
    </location>
</feature>
<evidence type="ECO:0000259" key="6">
    <source>
        <dbReference type="Pfam" id="PF06429"/>
    </source>
</evidence>
<dbReference type="GO" id="GO:0005829">
    <property type="term" value="C:cytosol"/>
    <property type="evidence" value="ECO:0007669"/>
    <property type="project" value="TreeGrafter"/>
</dbReference>
<dbReference type="InterPro" id="IPR037925">
    <property type="entry name" value="FlgE/F/G-like"/>
</dbReference>
<dbReference type="InterPro" id="IPR053967">
    <property type="entry name" value="LlgE_F_G-like_D1"/>
</dbReference>
<name>A0AAU7ANT4_9ACTN</name>
<comment type="subcellular location">
    <subcellularLocation>
        <location evidence="1 4">Bacterial flagellum basal body</location>
    </subcellularLocation>
</comment>
<accession>A0AAU7ANT4</accession>
<dbReference type="PROSITE" id="PS00588">
    <property type="entry name" value="FLAGELLA_BB_ROD"/>
    <property type="match status" value="1"/>
</dbReference>
<dbReference type="Pfam" id="PF00460">
    <property type="entry name" value="Flg_bb_rod"/>
    <property type="match status" value="1"/>
</dbReference>
<evidence type="ECO:0000259" key="5">
    <source>
        <dbReference type="Pfam" id="PF00460"/>
    </source>
</evidence>
<organism evidence="8">
    <name type="scientific">Paraconexibacter sp. AEG42_29</name>
    <dbReference type="NCBI Taxonomy" id="2997339"/>
    <lineage>
        <taxon>Bacteria</taxon>
        <taxon>Bacillati</taxon>
        <taxon>Actinomycetota</taxon>
        <taxon>Thermoleophilia</taxon>
        <taxon>Solirubrobacterales</taxon>
        <taxon>Paraconexibacteraceae</taxon>
        <taxon>Paraconexibacter</taxon>
    </lineage>
</organism>
<dbReference type="PANTHER" id="PTHR30435:SF1">
    <property type="entry name" value="FLAGELLAR HOOK PROTEIN FLGE"/>
    <property type="match status" value="1"/>
</dbReference>
<keyword evidence="8" id="KW-0966">Cell projection</keyword>
<dbReference type="InterPro" id="IPR019776">
    <property type="entry name" value="Flagellar_basal_body_rod_CS"/>
</dbReference>
<dbReference type="GO" id="GO:0009425">
    <property type="term" value="C:bacterial-type flagellum basal body"/>
    <property type="evidence" value="ECO:0007669"/>
    <property type="project" value="UniProtKB-SubCell"/>
</dbReference>
<dbReference type="GO" id="GO:0071978">
    <property type="term" value="P:bacterial-type flagellum-dependent swarming motility"/>
    <property type="evidence" value="ECO:0007669"/>
    <property type="project" value="TreeGrafter"/>
</dbReference>
<dbReference type="AlphaFoldDB" id="A0AAU7ANT4"/>
<evidence type="ECO:0000259" key="7">
    <source>
        <dbReference type="Pfam" id="PF22692"/>
    </source>
</evidence>
<keyword evidence="8" id="KW-0969">Cilium</keyword>
<evidence type="ECO:0000256" key="1">
    <source>
        <dbReference type="ARBA" id="ARBA00004117"/>
    </source>
</evidence>
<sequence>MIGAMYSAISGLKEHQVMLDVTANNLANVNTIGYKSSRATFKDQLAQNFSGGAASGATSGGQNPQQVGLGVSLSSVDNQMTNGNLQNTGNPLDVAISGEGWFRVATGTPPALPAAGATQYTRSGNFTRNDQGFLVTSEGYYVMGRAPGTTVDQYIQIPAGATSTAVGTDGTVSFIPNGGGTRVTAGTISLAKFPNENGLVRSSGNRWSEDPSSGAEIVGNPGGTYGNTIGGTIEASNVDLAVEFTNMIVAQRGFQANSRVISTSDEILQDLVNLKR</sequence>
<dbReference type="InterPro" id="IPR001444">
    <property type="entry name" value="Flag_bb_rod_N"/>
</dbReference>
<dbReference type="SUPFAM" id="SSF117143">
    <property type="entry name" value="Flagellar hook protein flgE"/>
    <property type="match status" value="1"/>
</dbReference>
<dbReference type="InterPro" id="IPR020013">
    <property type="entry name" value="Flagellar_FlgE/F/G"/>
</dbReference>
<feature type="domain" description="Flagellar basal-body/hook protein C-terminal" evidence="6">
    <location>
        <begin position="231"/>
        <end position="274"/>
    </location>
</feature>
<dbReference type="InterPro" id="IPR010930">
    <property type="entry name" value="Flg_bb/hook_C_dom"/>
</dbReference>